<name>A0A7C0Y4C5_DESA2</name>
<dbReference type="SFLD" id="SFLDG01091">
    <property type="entry name" value="uncharacterized_CHP01210-like"/>
    <property type="match status" value="1"/>
</dbReference>
<evidence type="ECO:0000256" key="2">
    <source>
        <dbReference type="ARBA" id="ARBA00022485"/>
    </source>
</evidence>
<dbReference type="PANTHER" id="PTHR11135:SF1">
    <property type="entry name" value="PROTEIN YHCC"/>
    <property type="match status" value="1"/>
</dbReference>
<evidence type="ECO:0000256" key="1">
    <source>
        <dbReference type="ARBA" id="ARBA00001966"/>
    </source>
</evidence>
<gene>
    <name evidence="8" type="ORF">ENG63_04170</name>
</gene>
<dbReference type="GO" id="GO:0046872">
    <property type="term" value="F:metal ion binding"/>
    <property type="evidence" value="ECO:0007669"/>
    <property type="project" value="UniProtKB-KW"/>
</dbReference>
<evidence type="ECO:0000256" key="3">
    <source>
        <dbReference type="ARBA" id="ARBA00022691"/>
    </source>
</evidence>
<dbReference type="CDD" id="cd01335">
    <property type="entry name" value="Radical_SAM"/>
    <property type="match status" value="1"/>
</dbReference>
<dbReference type="InterPro" id="IPR032432">
    <property type="entry name" value="Radical_SAM_C"/>
</dbReference>
<sequence length="304" mass="35105">MRERYYSLNSFFKKVFGCRVHKIPLDAGLTCPTRNGTKGKGGCIYCNPYGSGTGAYARGISISEQIKQWKLFLKKRFKAKKFIAYLQSFCNTYAPIYKLKTIYDEAVSDPDIIGLAIGTRPDCVDDEILKLIQSYTDKYHVWIEYGLQSIHNRTLEFIRRGHTYEDFLKAIEITTGRNILICVHIILGLPGESKEDMLATVDALSKLPIHGIKFHHLYIAKGTLMEKLYREGKYRPLEQKEFIEILVSCLERLRKDIVVQRLMGDPRPEELVAPDWSLRKRETLNLIKSTLEEKDTYQGKFFDG</sequence>
<keyword evidence="2" id="KW-0004">4Fe-4S</keyword>
<evidence type="ECO:0000256" key="6">
    <source>
        <dbReference type="ARBA" id="ARBA00023014"/>
    </source>
</evidence>
<dbReference type="Proteomes" id="UP000886289">
    <property type="component" value="Unassembled WGS sequence"/>
</dbReference>
<dbReference type="InterPro" id="IPR005911">
    <property type="entry name" value="YhcC-like"/>
</dbReference>
<keyword evidence="5" id="KW-0408">Iron</keyword>
<dbReference type="InterPro" id="IPR023404">
    <property type="entry name" value="rSAM_horseshoe"/>
</dbReference>
<evidence type="ECO:0000256" key="5">
    <source>
        <dbReference type="ARBA" id="ARBA00023004"/>
    </source>
</evidence>
<evidence type="ECO:0000313" key="8">
    <source>
        <dbReference type="EMBL" id="HDD44041.1"/>
    </source>
</evidence>
<dbReference type="GO" id="GO:0003824">
    <property type="term" value="F:catalytic activity"/>
    <property type="evidence" value="ECO:0007669"/>
    <property type="project" value="InterPro"/>
</dbReference>
<evidence type="ECO:0000256" key="4">
    <source>
        <dbReference type="ARBA" id="ARBA00022723"/>
    </source>
</evidence>
<organism evidence="8">
    <name type="scientific">Desulfofervidus auxilii</name>
    <dbReference type="NCBI Taxonomy" id="1621989"/>
    <lineage>
        <taxon>Bacteria</taxon>
        <taxon>Pseudomonadati</taxon>
        <taxon>Thermodesulfobacteriota</taxon>
        <taxon>Candidatus Desulfofervidia</taxon>
        <taxon>Candidatus Desulfofervidales</taxon>
        <taxon>Candidatus Desulfofervidaceae</taxon>
        <taxon>Candidatus Desulfofervidus</taxon>
    </lineage>
</organism>
<dbReference type="EMBL" id="DRBS01000160">
    <property type="protein sequence ID" value="HDD44041.1"/>
    <property type="molecule type" value="Genomic_DNA"/>
</dbReference>
<dbReference type="InterPro" id="IPR058240">
    <property type="entry name" value="rSAM_sf"/>
</dbReference>
<feature type="domain" description="Radical SAM core" evidence="7">
    <location>
        <begin position="15"/>
        <end position="267"/>
    </location>
</feature>
<dbReference type="Pfam" id="PF04055">
    <property type="entry name" value="Radical_SAM"/>
    <property type="match status" value="1"/>
</dbReference>
<dbReference type="GO" id="GO:0051539">
    <property type="term" value="F:4 iron, 4 sulfur cluster binding"/>
    <property type="evidence" value="ECO:0007669"/>
    <property type="project" value="UniProtKB-KW"/>
</dbReference>
<keyword evidence="3" id="KW-0949">S-adenosyl-L-methionine</keyword>
<dbReference type="SFLD" id="SFLDG01086">
    <property type="entry name" value="elongater_protein-like"/>
    <property type="match status" value="1"/>
</dbReference>
<dbReference type="SMART" id="SM00729">
    <property type="entry name" value="Elp3"/>
    <property type="match status" value="1"/>
</dbReference>
<dbReference type="Gene3D" id="3.80.30.20">
    <property type="entry name" value="tm_1862 like domain"/>
    <property type="match status" value="1"/>
</dbReference>
<dbReference type="SUPFAM" id="SSF102114">
    <property type="entry name" value="Radical SAM enzymes"/>
    <property type="match status" value="1"/>
</dbReference>
<keyword evidence="6" id="KW-0411">Iron-sulfur</keyword>
<dbReference type="PANTHER" id="PTHR11135">
    <property type="entry name" value="HISTONE ACETYLTRANSFERASE-RELATED"/>
    <property type="match status" value="1"/>
</dbReference>
<keyword evidence="4" id="KW-0479">Metal-binding</keyword>
<dbReference type="PROSITE" id="PS51918">
    <property type="entry name" value="RADICAL_SAM"/>
    <property type="match status" value="1"/>
</dbReference>
<protein>
    <submittedName>
        <fullName evidence="8">TIGR01212 family radical SAM protein</fullName>
    </submittedName>
</protein>
<dbReference type="InterPro" id="IPR007197">
    <property type="entry name" value="rSAM"/>
</dbReference>
<dbReference type="AlphaFoldDB" id="A0A7C0Y4C5"/>
<comment type="caution">
    <text evidence="8">The sequence shown here is derived from an EMBL/GenBank/DDBJ whole genome shotgun (WGS) entry which is preliminary data.</text>
</comment>
<dbReference type="InterPro" id="IPR039661">
    <property type="entry name" value="ELP3"/>
</dbReference>
<proteinExistence type="predicted"/>
<evidence type="ECO:0000259" key="7">
    <source>
        <dbReference type="PROSITE" id="PS51918"/>
    </source>
</evidence>
<dbReference type="InterPro" id="IPR006638">
    <property type="entry name" value="Elp3/MiaA/NifB-like_rSAM"/>
</dbReference>
<reference evidence="8" key="1">
    <citation type="journal article" date="2020" name="mSystems">
        <title>Genome- and Community-Level Interaction Insights into Carbon Utilization and Element Cycling Functions of Hydrothermarchaeota in Hydrothermal Sediment.</title>
        <authorList>
            <person name="Zhou Z."/>
            <person name="Liu Y."/>
            <person name="Xu W."/>
            <person name="Pan J."/>
            <person name="Luo Z.H."/>
            <person name="Li M."/>
        </authorList>
    </citation>
    <scope>NUCLEOTIDE SEQUENCE [LARGE SCALE GENOMIC DNA]</scope>
    <source>
        <strain evidence="8">HyVt-233</strain>
    </source>
</reference>
<comment type="cofactor">
    <cofactor evidence="1">
        <name>[4Fe-4S] cluster</name>
        <dbReference type="ChEBI" id="CHEBI:49883"/>
    </cofactor>
</comment>
<accession>A0A7C0Y4C5</accession>
<dbReference type="SFLD" id="SFLDS00029">
    <property type="entry name" value="Radical_SAM"/>
    <property type="match status" value="1"/>
</dbReference>
<dbReference type="Pfam" id="PF16199">
    <property type="entry name" value="Radical_SAM_C"/>
    <property type="match status" value="1"/>
</dbReference>
<dbReference type="NCBIfam" id="TIGR01212">
    <property type="entry name" value="TIGR01212 family radical SAM protein"/>
    <property type="match status" value="1"/>
</dbReference>